<dbReference type="InterPro" id="IPR018211">
    <property type="entry name" value="ADH_Fe_CS"/>
</dbReference>
<dbReference type="InterPro" id="IPR056798">
    <property type="entry name" value="ADH_Fe_C"/>
</dbReference>
<evidence type="ECO:0000256" key="5">
    <source>
        <dbReference type="ARBA" id="ARBA00049243"/>
    </source>
</evidence>
<dbReference type="Proteomes" id="UP000033649">
    <property type="component" value="Unassembled WGS sequence"/>
</dbReference>
<dbReference type="Pfam" id="PF25137">
    <property type="entry name" value="ADH_Fe_C"/>
    <property type="match status" value="1"/>
</dbReference>
<name>A0A0F5FKF6_9HYPH</name>
<dbReference type="PROSITE" id="PS00913">
    <property type="entry name" value="ADH_IRON_1"/>
    <property type="match status" value="1"/>
</dbReference>
<keyword evidence="9" id="KW-1185">Reference proteome</keyword>
<dbReference type="InterPro" id="IPR039697">
    <property type="entry name" value="Alcohol_dehydrogenase_Fe"/>
</dbReference>
<evidence type="ECO:0000259" key="7">
    <source>
        <dbReference type="Pfam" id="PF25137"/>
    </source>
</evidence>
<comment type="caution">
    <text evidence="8">The sequence shown here is derived from an EMBL/GenBank/DDBJ whole genome shotgun (WGS) entry which is preliminary data.</text>
</comment>
<dbReference type="InterPro" id="IPR001670">
    <property type="entry name" value="ADH_Fe/GldA"/>
</dbReference>
<evidence type="ECO:0000256" key="4">
    <source>
        <dbReference type="ARBA" id="ARBA00023027"/>
    </source>
</evidence>
<evidence type="ECO:0000256" key="2">
    <source>
        <dbReference type="ARBA" id="ARBA00007358"/>
    </source>
</evidence>
<evidence type="ECO:0000256" key="1">
    <source>
        <dbReference type="ARBA" id="ARBA00001962"/>
    </source>
</evidence>
<keyword evidence="3" id="KW-0560">Oxidoreductase</keyword>
<feature type="domain" description="Alcohol dehydrogenase iron-type/glycerol dehydrogenase GldA" evidence="6">
    <location>
        <begin position="11"/>
        <end position="178"/>
    </location>
</feature>
<reference evidence="8 9" key="1">
    <citation type="submission" date="2015-03" db="EMBL/GenBank/DDBJ databases">
        <authorList>
            <person name="Hassan Y."/>
            <person name="Lepp D."/>
            <person name="Li X.-Z."/>
            <person name="Zhou T."/>
        </authorList>
    </citation>
    <scope>NUCLEOTIDE SEQUENCE [LARGE SCALE GENOMIC DNA]</scope>
    <source>
        <strain evidence="8 9">IPL18</strain>
    </source>
</reference>
<protein>
    <submittedName>
        <fullName evidence="8">Alcohol dehydrogenase</fullName>
    </submittedName>
</protein>
<dbReference type="CDD" id="cd08191">
    <property type="entry name" value="Fe-ADH-like"/>
    <property type="match status" value="1"/>
</dbReference>
<dbReference type="RefSeq" id="WP_046103975.1">
    <property type="nucleotide sequence ID" value="NZ_JZEY01000054.1"/>
</dbReference>
<dbReference type="PATRIC" id="fig|429727.3.peg.989"/>
<dbReference type="SUPFAM" id="SSF56796">
    <property type="entry name" value="Dehydroquinate synthase-like"/>
    <property type="match status" value="1"/>
</dbReference>
<dbReference type="OrthoDB" id="9815791at2"/>
<evidence type="ECO:0000259" key="6">
    <source>
        <dbReference type="Pfam" id="PF00465"/>
    </source>
</evidence>
<dbReference type="GO" id="GO:0004022">
    <property type="term" value="F:alcohol dehydrogenase (NAD+) activity"/>
    <property type="evidence" value="ECO:0007669"/>
    <property type="project" value="UniProtKB-EC"/>
</dbReference>
<feature type="domain" description="Fe-containing alcohol dehydrogenase-like C-terminal" evidence="7">
    <location>
        <begin position="189"/>
        <end position="398"/>
    </location>
</feature>
<sequence length="410" mass="41914">MTPIFAVSRLPRNLVFGAGQRAALPGYAAALGRKALIVTDERLAADAQFLDLMQALEAAHVDVAVFSGTIAELPASCILEGLEAGKALGADLVIGIGGGSCLDAAKIIALLLSHGGTPSDYYGEFKVPGPILPLIAIPTTSGTGSEVTPVAVVSDPDRAVKVGIASPHLIPHTAICDPELTYSCPSGLTAFSGADALTHAIEAFTNLRRSVDANTVHEHVFVGKNTFSDQHALEAIRLVSGSLETACRDGSDVLARNNLMMGSTLAGLAFGTAGTAAAHAVQYPVGALTHTPHGMGVAVMLPFVMAFNKSHAEPQMAQIADAMGVGGGLSQAASADAAIDAVTDLFAAIGIPGSLRDLGITENQLDWIAQAAMGATRLVKNNPRPLDPASMAMLVNAAFVGDRTALGRSA</sequence>
<dbReference type="AlphaFoldDB" id="A0A0F5FKF6"/>
<dbReference type="PANTHER" id="PTHR11496:SF102">
    <property type="entry name" value="ALCOHOL DEHYDROGENASE 4"/>
    <property type="match status" value="1"/>
</dbReference>
<dbReference type="PANTHER" id="PTHR11496">
    <property type="entry name" value="ALCOHOL DEHYDROGENASE"/>
    <property type="match status" value="1"/>
</dbReference>
<dbReference type="Gene3D" id="1.20.1090.10">
    <property type="entry name" value="Dehydroquinate synthase-like - alpha domain"/>
    <property type="match status" value="1"/>
</dbReference>
<comment type="catalytic activity">
    <reaction evidence="5">
        <text>a primary alcohol + NAD(+) = an aldehyde + NADH + H(+)</text>
        <dbReference type="Rhea" id="RHEA:10736"/>
        <dbReference type="ChEBI" id="CHEBI:15378"/>
        <dbReference type="ChEBI" id="CHEBI:15734"/>
        <dbReference type="ChEBI" id="CHEBI:17478"/>
        <dbReference type="ChEBI" id="CHEBI:57540"/>
        <dbReference type="ChEBI" id="CHEBI:57945"/>
        <dbReference type="EC" id="1.1.1.1"/>
    </reaction>
</comment>
<accession>A0A0F5FKF6</accession>
<evidence type="ECO:0000313" key="9">
    <source>
        <dbReference type="Proteomes" id="UP000033649"/>
    </source>
</evidence>
<dbReference type="FunFam" id="3.40.50.1970:FF:000003">
    <property type="entry name" value="Alcohol dehydrogenase, iron-containing"/>
    <property type="match status" value="1"/>
</dbReference>
<dbReference type="GO" id="GO:0046872">
    <property type="term" value="F:metal ion binding"/>
    <property type="evidence" value="ECO:0007669"/>
    <property type="project" value="InterPro"/>
</dbReference>
<organism evidence="8 9">
    <name type="scientific">Devosia chinhatensis</name>
    <dbReference type="NCBI Taxonomy" id="429727"/>
    <lineage>
        <taxon>Bacteria</taxon>
        <taxon>Pseudomonadati</taxon>
        <taxon>Pseudomonadota</taxon>
        <taxon>Alphaproteobacteria</taxon>
        <taxon>Hyphomicrobiales</taxon>
        <taxon>Devosiaceae</taxon>
        <taxon>Devosia</taxon>
    </lineage>
</organism>
<dbReference type="Pfam" id="PF00465">
    <property type="entry name" value="Fe-ADH"/>
    <property type="match status" value="1"/>
</dbReference>
<comment type="cofactor">
    <cofactor evidence="1">
        <name>Fe cation</name>
        <dbReference type="ChEBI" id="CHEBI:24875"/>
    </cofactor>
</comment>
<dbReference type="STRING" id="429727.VE26_04760"/>
<comment type="similarity">
    <text evidence="2">Belongs to the iron-containing alcohol dehydrogenase family.</text>
</comment>
<proteinExistence type="inferred from homology"/>
<evidence type="ECO:0000313" key="8">
    <source>
        <dbReference type="EMBL" id="KKB09283.1"/>
    </source>
</evidence>
<keyword evidence="4" id="KW-0520">NAD</keyword>
<dbReference type="EMBL" id="JZEY01000054">
    <property type="protein sequence ID" value="KKB09283.1"/>
    <property type="molecule type" value="Genomic_DNA"/>
</dbReference>
<dbReference type="Gene3D" id="3.40.50.1970">
    <property type="match status" value="1"/>
</dbReference>
<gene>
    <name evidence="8" type="ORF">VE26_04760</name>
</gene>
<evidence type="ECO:0000256" key="3">
    <source>
        <dbReference type="ARBA" id="ARBA00023002"/>
    </source>
</evidence>